<evidence type="ECO:0000313" key="3">
    <source>
        <dbReference type="Proteomes" id="UP001454036"/>
    </source>
</evidence>
<dbReference type="EMBL" id="BAABME010027893">
    <property type="protein sequence ID" value="GAA0176275.1"/>
    <property type="molecule type" value="Genomic_DNA"/>
</dbReference>
<name>A0AAV3RJ45_LITER</name>
<organism evidence="2 3">
    <name type="scientific">Lithospermum erythrorhizon</name>
    <name type="common">Purple gromwell</name>
    <name type="synonym">Lithospermum officinale var. erythrorhizon</name>
    <dbReference type="NCBI Taxonomy" id="34254"/>
    <lineage>
        <taxon>Eukaryota</taxon>
        <taxon>Viridiplantae</taxon>
        <taxon>Streptophyta</taxon>
        <taxon>Embryophyta</taxon>
        <taxon>Tracheophyta</taxon>
        <taxon>Spermatophyta</taxon>
        <taxon>Magnoliopsida</taxon>
        <taxon>eudicotyledons</taxon>
        <taxon>Gunneridae</taxon>
        <taxon>Pentapetalae</taxon>
        <taxon>asterids</taxon>
        <taxon>lamiids</taxon>
        <taxon>Boraginales</taxon>
        <taxon>Boraginaceae</taxon>
        <taxon>Boraginoideae</taxon>
        <taxon>Lithospermeae</taxon>
        <taxon>Lithospermum</taxon>
    </lineage>
</organism>
<reference evidence="2 3" key="1">
    <citation type="submission" date="2024-01" db="EMBL/GenBank/DDBJ databases">
        <title>The complete chloroplast genome sequence of Lithospermum erythrorhizon: insights into the phylogenetic relationship among Boraginaceae species and the maternal lineages of purple gromwells.</title>
        <authorList>
            <person name="Okada T."/>
            <person name="Watanabe K."/>
        </authorList>
    </citation>
    <scope>NUCLEOTIDE SEQUENCE [LARGE SCALE GENOMIC DNA]</scope>
</reference>
<gene>
    <name evidence="2" type="ORF">LIER_42052</name>
</gene>
<evidence type="ECO:0000313" key="2">
    <source>
        <dbReference type="EMBL" id="GAA0176275.1"/>
    </source>
</evidence>
<sequence length="94" mass="10139">MASKEGGNKLTVATNNTIGGGDNCSVNSPKGKSSNMVGGYCLCSPTKHEGSFRCKFHRSNNKTDYSSWFKRSNSMPNARKKFTPIAPKSVESST</sequence>
<accession>A0AAV3RJ45</accession>
<dbReference type="AlphaFoldDB" id="A0AAV3RJ45"/>
<protein>
    <submittedName>
        <fullName evidence="2">Uncharacterized protein</fullName>
    </submittedName>
</protein>
<feature type="region of interest" description="Disordered" evidence="1">
    <location>
        <begin position="1"/>
        <end position="29"/>
    </location>
</feature>
<dbReference type="PANTHER" id="PTHR33132">
    <property type="entry name" value="OSJNBB0118P14.9 PROTEIN"/>
    <property type="match status" value="1"/>
</dbReference>
<keyword evidence="3" id="KW-1185">Reference proteome</keyword>
<dbReference type="PANTHER" id="PTHR33132:SF135">
    <property type="entry name" value="OS02G0799700 PROTEIN"/>
    <property type="match status" value="1"/>
</dbReference>
<comment type="caution">
    <text evidence="2">The sequence shown here is derived from an EMBL/GenBank/DDBJ whole genome shotgun (WGS) entry which is preliminary data.</text>
</comment>
<proteinExistence type="predicted"/>
<evidence type="ECO:0000256" key="1">
    <source>
        <dbReference type="SAM" id="MobiDB-lite"/>
    </source>
</evidence>
<dbReference type="Proteomes" id="UP001454036">
    <property type="component" value="Unassembled WGS sequence"/>
</dbReference>